<keyword evidence="14" id="KW-1185">Reference proteome</keyword>
<evidence type="ECO:0000256" key="3">
    <source>
        <dbReference type="ARBA" id="ARBA00012438"/>
    </source>
</evidence>
<sequence length="472" mass="51574">MARSMAASPRATSLRLRTTLLVIAAIVVVLGTAMIVIDIRVDNEVAQRADADLLEHAQALADIFTARTKASTQPFPSYWTPSFLADDGTNYFRIDCRGQHVVSSDDVRSLAWPTPAPNQSMDFSDMTDHRGTRLRAIVLRFFPDLNAMHDAPSGPDAANEAADATECMLGLAVDHSEVLDFQHSMDRIEFGGVVLGFLIVAILTPLLVMRSLRPLAGLAEAMDKIGPETPSMRLQGTNIRELAPLIARFNAVLSRMEEGLLRERQFASSVAHELRTPLAELRTAIEVELRYPSGRDPHVLLADIGEIGAKMERIVTALLLLTRIEAGIEQLSLQRVDVTALTDALVIRHQHRLRERALNLRLDIEPSVAWMADSTLLDVLLGNLLSNAIAYAPSGSTIVLCSAQSNWSVTNAAPDLTDEDIARMKQRFWRKGKDAGVHTGLGLALAASAAHAQSLRLELVLREGNLQASVMP</sequence>
<dbReference type="GO" id="GO:0016301">
    <property type="term" value="F:kinase activity"/>
    <property type="evidence" value="ECO:0007669"/>
    <property type="project" value="UniProtKB-KW"/>
</dbReference>
<dbReference type="InterPro" id="IPR036097">
    <property type="entry name" value="HisK_dim/P_sf"/>
</dbReference>
<feature type="domain" description="HAMP" evidence="12">
    <location>
        <begin position="209"/>
        <end position="261"/>
    </location>
</feature>
<dbReference type="Pfam" id="PF00512">
    <property type="entry name" value="HisKA"/>
    <property type="match status" value="1"/>
</dbReference>
<feature type="transmembrane region" description="Helical" evidence="10">
    <location>
        <begin position="20"/>
        <end position="37"/>
    </location>
</feature>
<keyword evidence="10" id="KW-0472">Membrane</keyword>
<dbReference type="Pfam" id="PF02518">
    <property type="entry name" value="HATPase_c"/>
    <property type="match status" value="1"/>
</dbReference>
<dbReference type="PROSITE" id="PS50885">
    <property type="entry name" value="HAMP"/>
    <property type="match status" value="1"/>
</dbReference>
<keyword evidence="7 13" id="KW-0418">Kinase</keyword>
<reference evidence="14" key="1">
    <citation type="journal article" date="2019" name="Int. J. Syst. Evol. Microbiol.">
        <title>The Global Catalogue of Microorganisms (GCM) 10K type strain sequencing project: providing services to taxonomists for standard genome sequencing and annotation.</title>
        <authorList>
            <consortium name="The Broad Institute Genomics Platform"/>
            <consortium name="The Broad Institute Genome Sequencing Center for Infectious Disease"/>
            <person name="Wu L."/>
            <person name="Ma J."/>
        </authorList>
    </citation>
    <scope>NUCLEOTIDE SEQUENCE [LARGE SCALE GENOMIC DNA]</scope>
    <source>
        <strain evidence="14">CGMCC 1.15439</strain>
    </source>
</reference>
<dbReference type="PROSITE" id="PS50109">
    <property type="entry name" value="HIS_KIN"/>
    <property type="match status" value="1"/>
</dbReference>
<evidence type="ECO:0000256" key="9">
    <source>
        <dbReference type="ARBA" id="ARBA00023012"/>
    </source>
</evidence>
<dbReference type="PANTHER" id="PTHR45436:SF5">
    <property type="entry name" value="SENSOR HISTIDINE KINASE TRCS"/>
    <property type="match status" value="1"/>
</dbReference>
<feature type="domain" description="Histidine kinase" evidence="11">
    <location>
        <begin position="269"/>
        <end position="472"/>
    </location>
</feature>
<evidence type="ECO:0000256" key="8">
    <source>
        <dbReference type="ARBA" id="ARBA00022989"/>
    </source>
</evidence>
<dbReference type="EMBL" id="BMJA01000001">
    <property type="protein sequence ID" value="GGA30105.1"/>
    <property type="molecule type" value="Genomic_DNA"/>
</dbReference>
<dbReference type="InterPro" id="IPR003661">
    <property type="entry name" value="HisK_dim/P_dom"/>
</dbReference>
<evidence type="ECO:0000256" key="6">
    <source>
        <dbReference type="ARBA" id="ARBA00022692"/>
    </source>
</evidence>
<keyword evidence="8 10" id="KW-1133">Transmembrane helix</keyword>
<accession>A0ABQ1FUF6</accession>
<keyword evidence="6 10" id="KW-0812">Transmembrane</keyword>
<dbReference type="InterPro" id="IPR005467">
    <property type="entry name" value="His_kinase_dom"/>
</dbReference>
<evidence type="ECO:0000256" key="2">
    <source>
        <dbReference type="ARBA" id="ARBA00004370"/>
    </source>
</evidence>
<comment type="subcellular location">
    <subcellularLocation>
        <location evidence="2">Membrane</location>
    </subcellularLocation>
</comment>
<name>A0ABQ1FUF6_9GAMM</name>
<comment type="caution">
    <text evidence="13">The sequence shown here is derived from an EMBL/GenBank/DDBJ whole genome shotgun (WGS) entry which is preliminary data.</text>
</comment>
<proteinExistence type="predicted"/>
<protein>
    <recommendedName>
        <fullName evidence="3">histidine kinase</fullName>
        <ecNumber evidence="3">2.7.13.3</ecNumber>
    </recommendedName>
</protein>
<dbReference type="SMART" id="SM00388">
    <property type="entry name" value="HisKA"/>
    <property type="match status" value="1"/>
</dbReference>
<dbReference type="EC" id="2.7.13.3" evidence="3"/>
<dbReference type="CDD" id="cd00082">
    <property type="entry name" value="HisKA"/>
    <property type="match status" value="1"/>
</dbReference>
<dbReference type="InterPro" id="IPR036890">
    <property type="entry name" value="HATPase_C_sf"/>
</dbReference>
<organism evidence="13 14">
    <name type="scientific">Dyella nitratireducens</name>
    <dbReference type="NCBI Taxonomy" id="1849580"/>
    <lineage>
        <taxon>Bacteria</taxon>
        <taxon>Pseudomonadati</taxon>
        <taxon>Pseudomonadota</taxon>
        <taxon>Gammaproteobacteria</taxon>
        <taxon>Lysobacterales</taxon>
        <taxon>Rhodanobacteraceae</taxon>
        <taxon>Dyella</taxon>
    </lineage>
</organism>
<dbReference type="Proteomes" id="UP000620046">
    <property type="component" value="Unassembled WGS sequence"/>
</dbReference>
<keyword evidence="4" id="KW-0597">Phosphoprotein</keyword>
<dbReference type="SUPFAM" id="SSF55874">
    <property type="entry name" value="ATPase domain of HSP90 chaperone/DNA topoisomerase II/histidine kinase"/>
    <property type="match status" value="1"/>
</dbReference>
<dbReference type="InterPro" id="IPR003594">
    <property type="entry name" value="HATPase_dom"/>
</dbReference>
<evidence type="ECO:0000256" key="1">
    <source>
        <dbReference type="ARBA" id="ARBA00000085"/>
    </source>
</evidence>
<keyword evidence="9" id="KW-0902">Two-component regulatory system</keyword>
<evidence type="ECO:0000313" key="13">
    <source>
        <dbReference type="EMBL" id="GGA30105.1"/>
    </source>
</evidence>
<dbReference type="InterPro" id="IPR050428">
    <property type="entry name" value="TCS_sensor_his_kinase"/>
</dbReference>
<comment type="catalytic activity">
    <reaction evidence="1">
        <text>ATP + protein L-histidine = ADP + protein N-phospho-L-histidine.</text>
        <dbReference type="EC" id="2.7.13.3"/>
    </reaction>
</comment>
<dbReference type="InterPro" id="IPR003660">
    <property type="entry name" value="HAMP_dom"/>
</dbReference>
<evidence type="ECO:0000256" key="10">
    <source>
        <dbReference type="SAM" id="Phobius"/>
    </source>
</evidence>
<evidence type="ECO:0000259" key="11">
    <source>
        <dbReference type="PROSITE" id="PS50109"/>
    </source>
</evidence>
<evidence type="ECO:0000259" key="12">
    <source>
        <dbReference type="PROSITE" id="PS50885"/>
    </source>
</evidence>
<evidence type="ECO:0000256" key="4">
    <source>
        <dbReference type="ARBA" id="ARBA00022553"/>
    </source>
</evidence>
<dbReference type="PANTHER" id="PTHR45436">
    <property type="entry name" value="SENSOR HISTIDINE KINASE YKOH"/>
    <property type="match status" value="1"/>
</dbReference>
<dbReference type="SUPFAM" id="SSF47384">
    <property type="entry name" value="Homodimeric domain of signal transducing histidine kinase"/>
    <property type="match status" value="1"/>
</dbReference>
<keyword evidence="5" id="KW-0808">Transferase</keyword>
<evidence type="ECO:0000313" key="14">
    <source>
        <dbReference type="Proteomes" id="UP000620046"/>
    </source>
</evidence>
<feature type="transmembrane region" description="Helical" evidence="10">
    <location>
        <begin position="190"/>
        <end position="208"/>
    </location>
</feature>
<dbReference type="Gene3D" id="1.10.287.130">
    <property type="match status" value="1"/>
</dbReference>
<dbReference type="Gene3D" id="3.30.565.10">
    <property type="entry name" value="Histidine kinase-like ATPase, C-terminal domain"/>
    <property type="match status" value="1"/>
</dbReference>
<evidence type="ECO:0000256" key="7">
    <source>
        <dbReference type="ARBA" id="ARBA00022777"/>
    </source>
</evidence>
<gene>
    <name evidence="13" type="ORF">GCM10010981_18860</name>
</gene>
<evidence type="ECO:0000256" key="5">
    <source>
        <dbReference type="ARBA" id="ARBA00022679"/>
    </source>
</evidence>